<dbReference type="InterPro" id="IPR036388">
    <property type="entry name" value="WH-like_DNA-bd_sf"/>
</dbReference>
<evidence type="ECO:0000259" key="4">
    <source>
        <dbReference type="PROSITE" id="PS50949"/>
    </source>
</evidence>
<dbReference type="PANTHER" id="PTHR43537">
    <property type="entry name" value="TRANSCRIPTIONAL REGULATOR, GNTR FAMILY"/>
    <property type="match status" value="1"/>
</dbReference>
<name>A0ABT2T7R8_9FIRM</name>
<comment type="caution">
    <text evidence="5">The sequence shown here is derived from an EMBL/GenBank/DDBJ whole genome shotgun (WGS) entry which is preliminary data.</text>
</comment>
<keyword evidence="6" id="KW-1185">Reference proteome</keyword>
<evidence type="ECO:0000256" key="1">
    <source>
        <dbReference type="ARBA" id="ARBA00023015"/>
    </source>
</evidence>
<dbReference type="PANTHER" id="PTHR43537:SF5">
    <property type="entry name" value="UXU OPERON TRANSCRIPTIONAL REGULATOR"/>
    <property type="match status" value="1"/>
</dbReference>
<evidence type="ECO:0000313" key="6">
    <source>
        <dbReference type="Proteomes" id="UP001652394"/>
    </source>
</evidence>
<evidence type="ECO:0000313" key="5">
    <source>
        <dbReference type="EMBL" id="MCU6746314.1"/>
    </source>
</evidence>
<dbReference type="SUPFAM" id="SSF48008">
    <property type="entry name" value="GntR ligand-binding domain-like"/>
    <property type="match status" value="1"/>
</dbReference>
<dbReference type="InterPro" id="IPR036390">
    <property type="entry name" value="WH_DNA-bd_sf"/>
</dbReference>
<feature type="domain" description="HTH gntR-type" evidence="4">
    <location>
        <begin position="11"/>
        <end position="79"/>
    </location>
</feature>
<gene>
    <name evidence="5" type="ORF">OCV51_01340</name>
</gene>
<evidence type="ECO:0000256" key="3">
    <source>
        <dbReference type="ARBA" id="ARBA00023163"/>
    </source>
</evidence>
<dbReference type="SUPFAM" id="SSF46785">
    <property type="entry name" value="Winged helix' DNA-binding domain"/>
    <property type="match status" value="1"/>
</dbReference>
<dbReference type="InterPro" id="IPR000524">
    <property type="entry name" value="Tscrpt_reg_HTH_GntR"/>
</dbReference>
<evidence type="ECO:0000256" key="2">
    <source>
        <dbReference type="ARBA" id="ARBA00023125"/>
    </source>
</evidence>
<keyword evidence="1" id="KW-0805">Transcription regulation</keyword>
<dbReference type="InterPro" id="IPR008920">
    <property type="entry name" value="TF_FadR/GntR_C"/>
</dbReference>
<proteinExistence type="predicted"/>
<dbReference type="SMART" id="SM00895">
    <property type="entry name" value="FCD"/>
    <property type="match status" value="1"/>
</dbReference>
<protein>
    <submittedName>
        <fullName evidence="5">FadR family transcriptional regulator</fullName>
    </submittedName>
</protein>
<dbReference type="PRINTS" id="PR00035">
    <property type="entry name" value="HTHGNTR"/>
</dbReference>
<dbReference type="Gene3D" id="1.10.10.10">
    <property type="entry name" value="Winged helix-like DNA-binding domain superfamily/Winged helix DNA-binding domain"/>
    <property type="match status" value="1"/>
</dbReference>
<organism evidence="5 6">
    <name type="scientific">Faecalicatena acetigenes</name>
    <dbReference type="NCBI Taxonomy" id="2981790"/>
    <lineage>
        <taxon>Bacteria</taxon>
        <taxon>Bacillati</taxon>
        <taxon>Bacillota</taxon>
        <taxon>Clostridia</taxon>
        <taxon>Lachnospirales</taxon>
        <taxon>Lachnospiraceae</taxon>
        <taxon>Faecalicatena</taxon>
    </lineage>
</organism>
<dbReference type="Pfam" id="PF00392">
    <property type="entry name" value="GntR"/>
    <property type="match status" value="1"/>
</dbReference>
<dbReference type="Proteomes" id="UP001652394">
    <property type="component" value="Unassembled WGS sequence"/>
</dbReference>
<dbReference type="EMBL" id="JAOQJX010000001">
    <property type="protein sequence ID" value="MCU6746314.1"/>
    <property type="molecule type" value="Genomic_DNA"/>
</dbReference>
<dbReference type="Gene3D" id="1.20.120.530">
    <property type="entry name" value="GntR ligand-binding domain-like"/>
    <property type="match status" value="1"/>
</dbReference>
<dbReference type="PROSITE" id="PS50949">
    <property type="entry name" value="HTH_GNTR"/>
    <property type="match status" value="1"/>
</dbReference>
<keyword evidence="2" id="KW-0238">DNA-binding</keyword>
<dbReference type="SMART" id="SM00345">
    <property type="entry name" value="HTH_GNTR"/>
    <property type="match status" value="1"/>
</dbReference>
<sequence>MGLETIQGTDKSLPELVAGQIAGLIADNEYKKGEKLPNEFQLAQSLHVGRGTIREAIKILVSRNVVEIRRGLGTFVAEKPGLVSDPLGLEFMKNKKKLTKDLLEVRSMIEPEIAALAAKRATESDIEKILAACQAVEVKICSGESFEEEDMDFHKLIAKSSKNQVVLNVLPVIHSAIKELVEVTNAGLTEQTVRTHRMVADAIAQRNPQKAREAMLAHMLYNKEYLVKH</sequence>
<dbReference type="CDD" id="cd07377">
    <property type="entry name" value="WHTH_GntR"/>
    <property type="match status" value="1"/>
</dbReference>
<dbReference type="InterPro" id="IPR011711">
    <property type="entry name" value="GntR_C"/>
</dbReference>
<dbReference type="Pfam" id="PF07729">
    <property type="entry name" value="FCD"/>
    <property type="match status" value="1"/>
</dbReference>
<reference evidence="5 6" key="1">
    <citation type="journal article" date="2021" name="ISME Commun">
        <title>Automated analysis of genomic sequences facilitates high-throughput and comprehensive description of bacteria.</title>
        <authorList>
            <person name="Hitch T.C.A."/>
        </authorList>
    </citation>
    <scope>NUCLEOTIDE SEQUENCE [LARGE SCALE GENOMIC DNA]</scope>
    <source>
        <strain evidence="5 6">H2_18</strain>
    </source>
</reference>
<accession>A0ABT2T7R8</accession>
<keyword evidence="3" id="KW-0804">Transcription</keyword>
<dbReference type="RefSeq" id="WP_059067305.1">
    <property type="nucleotide sequence ID" value="NZ_JAOQJX010000001.1"/>
</dbReference>